<feature type="domain" description="Protein FecR C-terminal" evidence="3">
    <location>
        <begin position="244"/>
        <end position="310"/>
    </location>
</feature>
<dbReference type="PANTHER" id="PTHR30273">
    <property type="entry name" value="PERIPLASMIC SIGNAL SENSOR AND SIGMA FACTOR ACTIVATOR FECR-RELATED"/>
    <property type="match status" value="1"/>
</dbReference>
<evidence type="ECO:0000256" key="1">
    <source>
        <dbReference type="SAM" id="Phobius"/>
    </source>
</evidence>
<evidence type="ECO:0000313" key="4">
    <source>
        <dbReference type="EMBL" id="SMO33632.1"/>
    </source>
</evidence>
<dbReference type="InterPro" id="IPR012373">
    <property type="entry name" value="Ferrdict_sens_TM"/>
</dbReference>
<dbReference type="Proteomes" id="UP000320300">
    <property type="component" value="Unassembled WGS sequence"/>
</dbReference>
<dbReference type="EMBL" id="FXTN01000001">
    <property type="protein sequence ID" value="SMO33632.1"/>
    <property type="molecule type" value="Genomic_DNA"/>
</dbReference>
<dbReference type="PIRSF" id="PIRSF018266">
    <property type="entry name" value="FecR"/>
    <property type="match status" value="1"/>
</dbReference>
<dbReference type="OrthoDB" id="1452822at2"/>
<gene>
    <name evidence="4" type="ORF">SAMN06265348_101143</name>
</gene>
<dbReference type="Pfam" id="PF16344">
    <property type="entry name" value="FecR_C"/>
    <property type="match status" value="1"/>
</dbReference>
<keyword evidence="1" id="KW-0812">Transmembrane</keyword>
<name>A0A521AFR0_9SPHI</name>
<feature type="domain" description="FecR protein" evidence="2">
    <location>
        <begin position="103"/>
        <end position="198"/>
    </location>
</feature>
<dbReference type="InterPro" id="IPR006860">
    <property type="entry name" value="FecR"/>
</dbReference>
<reference evidence="4 5" key="1">
    <citation type="submission" date="2017-05" db="EMBL/GenBank/DDBJ databases">
        <authorList>
            <person name="Varghese N."/>
            <person name="Submissions S."/>
        </authorList>
    </citation>
    <scope>NUCLEOTIDE SEQUENCE [LARGE SCALE GENOMIC DNA]</scope>
    <source>
        <strain evidence="4 5">DSM 19036</strain>
    </source>
</reference>
<dbReference type="Pfam" id="PF04773">
    <property type="entry name" value="FecR"/>
    <property type="match status" value="1"/>
</dbReference>
<dbReference type="GO" id="GO:0016989">
    <property type="term" value="F:sigma factor antagonist activity"/>
    <property type="evidence" value="ECO:0007669"/>
    <property type="project" value="TreeGrafter"/>
</dbReference>
<dbReference type="RefSeq" id="WP_142526265.1">
    <property type="nucleotide sequence ID" value="NZ_CBCSJO010000002.1"/>
</dbReference>
<keyword evidence="1" id="KW-1133">Transmembrane helix</keyword>
<dbReference type="AlphaFoldDB" id="A0A521AFR0"/>
<accession>A0A521AFR0</accession>
<organism evidence="4 5">
    <name type="scientific">Pedobacter westerhofensis</name>
    <dbReference type="NCBI Taxonomy" id="425512"/>
    <lineage>
        <taxon>Bacteria</taxon>
        <taxon>Pseudomonadati</taxon>
        <taxon>Bacteroidota</taxon>
        <taxon>Sphingobacteriia</taxon>
        <taxon>Sphingobacteriales</taxon>
        <taxon>Sphingobacteriaceae</taxon>
        <taxon>Pedobacter</taxon>
    </lineage>
</organism>
<protein>
    <submittedName>
        <fullName evidence="4">FecR family protein</fullName>
    </submittedName>
</protein>
<keyword evidence="1" id="KW-0472">Membrane</keyword>
<evidence type="ECO:0000259" key="3">
    <source>
        <dbReference type="Pfam" id="PF16344"/>
    </source>
</evidence>
<proteinExistence type="predicted"/>
<feature type="transmembrane region" description="Helical" evidence="1">
    <location>
        <begin position="72"/>
        <end position="92"/>
    </location>
</feature>
<dbReference type="Gene3D" id="2.60.120.1440">
    <property type="match status" value="1"/>
</dbReference>
<dbReference type="PANTHER" id="PTHR30273:SF2">
    <property type="entry name" value="PROTEIN FECR"/>
    <property type="match status" value="1"/>
</dbReference>
<dbReference type="InterPro" id="IPR032508">
    <property type="entry name" value="FecR_C"/>
</dbReference>
<evidence type="ECO:0000313" key="5">
    <source>
        <dbReference type="Proteomes" id="UP000320300"/>
    </source>
</evidence>
<keyword evidence="5" id="KW-1185">Reference proteome</keyword>
<sequence length="312" mass="35125">MDITKFRKKLERYLKGTTNETESAVIEAWYKSYQADEGLTLNEKEKAGIKSAISQKIRAVTRTKTKFYRLKSYQIAASLVLLSAVAFVFHRLQQHHAADHYQTVQTKAGQVKQITLQDSSVMWINALTSVRVPSSFNGDVRKVFLDEGEAFFEVKHNEKKPFIVNTSALTVQVLGTSFNVSAYKTLKHTSVAVATGKVTVSDNHKQLALLTPGRQLMFDDSAKTYVQATINISESHSWTDGDTYLRQASFNELVVVMKNIYGIDLKAASPAVSGYRFTLRIKRGIPVDDTLKVISTIRNTKYRKEGKLVILY</sequence>
<dbReference type="Gene3D" id="3.55.50.30">
    <property type="match status" value="1"/>
</dbReference>
<evidence type="ECO:0000259" key="2">
    <source>
        <dbReference type="Pfam" id="PF04773"/>
    </source>
</evidence>